<name>A0A8S3XTZ1_PARAO</name>
<accession>A0A8S3XTZ1</accession>
<keyword evidence="2" id="KW-1185">Reference proteome</keyword>
<dbReference type="EMBL" id="CAJQZP010001359">
    <property type="protein sequence ID" value="CAG5041198.1"/>
    <property type="molecule type" value="Genomic_DNA"/>
</dbReference>
<organism evidence="1 2">
    <name type="scientific">Parnassius apollo</name>
    <name type="common">Apollo butterfly</name>
    <name type="synonym">Papilio apollo</name>
    <dbReference type="NCBI Taxonomy" id="110799"/>
    <lineage>
        <taxon>Eukaryota</taxon>
        <taxon>Metazoa</taxon>
        <taxon>Ecdysozoa</taxon>
        <taxon>Arthropoda</taxon>
        <taxon>Hexapoda</taxon>
        <taxon>Insecta</taxon>
        <taxon>Pterygota</taxon>
        <taxon>Neoptera</taxon>
        <taxon>Endopterygota</taxon>
        <taxon>Lepidoptera</taxon>
        <taxon>Glossata</taxon>
        <taxon>Ditrysia</taxon>
        <taxon>Papilionoidea</taxon>
        <taxon>Papilionidae</taxon>
        <taxon>Parnassiinae</taxon>
        <taxon>Parnassini</taxon>
        <taxon>Parnassius</taxon>
        <taxon>Parnassius</taxon>
    </lineage>
</organism>
<dbReference type="OrthoDB" id="6923826at2759"/>
<gene>
    <name evidence="1" type="ORF">PAPOLLO_LOCUS22049</name>
</gene>
<dbReference type="Proteomes" id="UP000691718">
    <property type="component" value="Unassembled WGS sequence"/>
</dbReference>
<proteinExistence type="predicted"/>
<comment type="caution">
    <text evidence="1">The sequence shown here is derived from an EMBL/GenBank/DDBJ whole genome shotgun (WGS) entry which is preliminary data.</text>
</comment>
<protein>
    <submittedName>
        <fullName evidence="1">(apollo) hypothetical protein</fullName>
    </submittedName>
</protein>
<evidence type="ECO:0000313" key="1">
    <source>
        <dbReference type="EMBL" id="CAG5041198.1"/>
    </source>
</evidence>
<evidence type="ECO:0000313" key="2">
    <source>
        <dbReference type="Proteomes" id="UP000691718"/>
    </source>
</evidence>
<reference evidence="1" key="1">
    <citation type="submission" date="2021-04" db="EMBL/GenBank/DDBJ databases">
        <authorList>
            <person name="Tunstrom K."/>
        </authorList>
    </citation>
    <scope>NUCLEOTIDE SEQUENCE</scope>
</reference>
<dbReference type="AlphaFoldDB" id="A0A8S3XTZ1"/>
<sequence>MIKAYVKTCGKNKQNAKSTGFTHKERMDEEECIPGTPECNSPLPPESRNIMEEMNDIYEAVFSYDVHGTSKIIKSTKENMNPIIPSSTCVLEEDPFMAVYENASSPIYSRQKISMVSCSS</sequence>